<feature type="chain" id="PRO_5043405095" description="VWFC domain-containing protein" evidence="1">
    <location>
        <begin position="21"/>
        <end position="324"/>
    </location>
</feature>
<dbReference type="EMBL" id="CAXKWB010043011">
    <property type="protein sequence ID" value="CAL4158863.1"/>
    <property type="molecule type" value="Genomic_DNA"/>
</dbReference>
<proteinExistence type="predicted"/>
<accession>A0AAV2S4C1</accession>
<sequence>MNTLWLHLLLGALFYAHAKAQGHSRSSVQEPVLPTSLSTTTSSPFFATKSNECEGVKCIWKLWVHYETKGCTPEYTNGSCCPTHFKCPRPEDLSPDKCYLFGKAYNLGDGIQYGEDETCGWPDCNCYDFGRSPQFECPQDVGLCWNRKLPSPGCWHKSNPCGGCPDEVCDDSIPHICSWNNKTYEEGQYMSFDGEHACQYCRCNKNFTGPTGEGCSRSKCGMFSGIDVRSDCASVYRDDECCPSESLCDNDPNIQAVPTSSRESGDGGLTCTLGKFTRSVGERLENDDCRINCTCLTPPEFTCVQTNTCLTEKESTTELGPLAP</sequence>
<reference evidence="2 3" key="1">
    <citation type="submission" date="2024-05" db="EMBL/GenBank/DDBJ databases">
        <authorList>
            <person name="Wallberg A."/>
        </authorList>
    </citation>
    <scope>NUCLEOTIDE SEQUENCE [LARGE SCALE GENOMIC DNA]</scope>
</reference>
<keyword evidence="3" id="KW-1185">Reference proteome</keyword>
<evidence type="ECO:0000313" key="2">
    <source>
        <dbReference type="EMBL" id="CAL4158863.1"/>
    </source>
</evidence>
<keyword evidence="1" id="KW-0732">Signal</keyword>
<feature type="signal peptide" evidence="1">
    <location>
        <begin position="1"/>
        <end position="20"/>
    </location>
</feature>
<protein>
    <recommendedName>
        <fullName evidence="4">VWFC domain-containing protein</fullName>
    </recommendedName>
</protein>
<evidence type="ECO:0000256" key="1">
    <source>
        <dbReference type="SAM" id="SignalP"/>
    </source>
</evidence>
<comment type="caution">
    <text evidence="2">The sequence shown here is derived from an EMBL/GenBank/DDBJ whole genome shotgun (WGS) entry which is preliminary data.</text>
</comment>
<dbReference type="AlphaFoldDB" id="A0AAV2S4C1"/>
<organism evidence="2 3">
    <name type="scientific">Meganyctiphanes norvegica</name>
    <name type="common">Northern krill</name>
    <name type="synonym">Thysanopoda norvegica</name>
    <dbReference type="NCBI Taxonomy" id="48144"/>
    <lineage>
        <taxon>Eukaryota</taxon>
        <taxon>Metazoa</taxon>
        <taxon>Ecdysozoa</taxon>
        <taxon>Arthropoda</taxon>
        <taxon>Crustacea</taxon>
        <taxon>Multicrustacea</taxon>
        <taxon>Malacostraca</taxon>
        <taxon>Eumalacostraca</taxon>
        <taxon>Eucarida</taxon>
        <taxon>Euphausiacea</taxon>
        <taxon>Euphausiidae</taxon>
        <taxon>Meganyctiphanes</taxon>
    </lineage>
</organism>
<gene>
    <name evidence="2" type="ORF">MNOR_LOCUS32138</name>
</gene>
<name>A0AAV2S4C1_MEGNR</name>
<evidence type="ECO:0008006" key="4">
    <source>
        <dbReference type="Google" id="ProtNLM"/>
    </source>
</evidence>
<dbReference type="Proteomes" id="UP001497623">
    <property type="component" value="Unassembled WGS sequence"/>
</dbReference>
<evidence type="ECO:0000313" key="3">
    <source>
        <dbReference type="Proteomes" id="UP001497623"/>
    </source>
</evidence>